<sequence>MNIFCIGQSAYDITVPIEGAIEENRKYRVLEYFECGGGPAFNAACLCGKWGANVELISRIGSDEYGKKLKETLQKYHVGTEYLIPCPGMKTPHSMIIAGKAKGSRTIFNFPGTREKTEYHIPEKKADVILSDGHEPEISLAMIAANPQAISVADAGTFRESTYKVAQKTDYLICSEDFARQYTGKGIHLEEWDICEEILRQIEQINGRHAVVTLGENGLLYRKKDGSLGHMPACQVKAVDSTGAGDIFHGAFAYGLTRKWNMEKNLIQSTCASGLSVQKIGGLTSIPEFEEVQKKCNKYKKRT</sequence>
<gene>
    <name evidence="4" type="ORF">FLB61_04120</name>
</gene>
<dbReference type="PANTHER" id="PTHR10584:SF157">
    <property type="entry name" value="SULFOFRUCTOSE KINASE"/>
    <property type="match status" value="1"/>
</dbReference>
<keyword evidence="2 4" id="KW-0418">Kinase</keyword>
<evidence type="ECO:0000256" key="1">
    <source>
        <dbReference type="ARBA" id="ARBA00022679"/>
    </source>
</evidence>
<dbReference type="Gene3D" id="3.40.1190.20">
    <property type="match status" value="1"/>
</dbReference>
<dbReference type="SUPFAM" id="SSF53613">
    <property type="entry name" value="Ribokinase-like"/>
    <property type="match status" value="1"/>
</dbReference>
<dbReference type="Pfam" id="PF00294">
    <property type="entry name" value="PfkB"/>
    <property type="match status" value="1"/>
</dbReference>
<organism evidence="4 5">
    <name type="scientific">Sellimonas caecigallum</name>
    <dbReference type="NCBI Taxonomy" id="2592333"/>
    <lineage>
        <taxon>Bacteria</taxon>
        <taxon>Bacillati</taxon>
        <taxon>Bacillota</taxon>
        <taxon>Clostridia</taxon>
        <taxon>Lachnospirales</taxon>
        <taxon>Lachnospiraceae</taxon>
        <taxon>Sellimonas</taxon>
    </lineage>
</organism>
<dbReference type="RefSeq" id="WP_221919457.1">
    <property type="nucleotide sequence ID" value="NZ_CP173660.1"/>
</dbReference>
<dbReference type="InterPro" id="IPR029056">
    <property type="entry name" value="Ribokinase-like"/>
</dbReference>
<keyword evidence="5" id="KW-1185">Reference proteome</keyword>
<dbReference type="GO" id="GO:0016301">
    <property type="term" value="F:kinase activity"/>
    <property type="evidence" value="ECO:0007669"/>
    <property type="project" value="UniProtKB-KW"/>
</dbReference>
<keyword evidence="1" id="KW-0808">Transferase</keyword>
<comment type="caution">
    <text evidence="4">The sequence shown here is derived from an EMBL/GenBank/DDBJ whole genome shotgun (WGS) entry which is preliminary data.</text>
</comment>
<dbReference type="Proteomes" id="UP000779049">
    <property type="component" value="Unassembled WGS sequence"/>
</dbReference>
<reference evidence="4 5" key="1">
    <citation type="journal article" date="2020" name="New Microbes New Infect">
        <title>Sellimonas caecigallum sp. nov., description and genome sequence of a new member of the Sellimonas genus isolated from the cecum of feral chicken.</title>
        <authorList>
            <person name="Wongkuna S."/>
            <person name="Ghimire S."/>
            <person name="Antony L."/>
            <person name="Chankhamhaengdecha S."/>
            <person name="Janvilisri T."/>
            <person name="Scaria J."/>
        </authorList>
    </citation>
    <scope>NUCLEOTIDE SEQUENCE [LARGE SCALE GENOMIC DNA]</scope>
    <source>
        <strain evidence="4 5">SW451</strain>
    </source>
</reference>
<evidence type="ECO:0000313" key="4">
    <source>
        <dbReference type="EMBL" id="MBY0758285.1"/>
    </source>
</evidence>
<protein>
    <submittedName>
        <fullName evidence="4">Carbohydrate kinase</fullName>
    </submittedName>
</protein>
<evidence type="ECO:0000259" key="3">
    <source>
        <dbReference type="Pfam" id="PF00294"/>
    </source>
</evidence>
<dbReference type="PROSITE" id="PS00584">
    <property type="entry name" value="PFKB_KINASES_2"/>
    <property type="match status" value="1"/>
</dbReference>
<dbReference type="InterPro" id="IPR002173">
    <property type="entry name" value="Carboh/pur_kinase_PfkB_CS"/>
</dbReference>
<feature type="domain" description="Carbohydrate kinase PfkB" evidence="3">
    <location>
        <begin position="3"/>
        <end position="287"/>
    </location>
</feature>
<dbReference type="InterPro" id="IPR011611">
    <property type="entry name" value="PfkB_dom"/>
</dbReference>
<evidence type="ECO:0000256" key="2">
    <source>
        <dbReference type="ARBA" id="ARBA00022777"/>
    </source>
</evidence>
<accession>A0ABS7L5G0</accession>
<dbReference type="PANTHER" id="PTHR10584">
    <property type="entry name" value="SUGAR KINASE"/>
    <property type="match status" value="1"/>
</dbReference>
<dbReference type="EMBL" id="VIRV01000003">
    <property type="protein sequence ID" value="MBY0758285.1"/>
    <property type="molecule type" value="Genomic_DNA"/>
</dbReference>
<evidence type="ECO:0000313" key="5">
    <source>
        <dbReference type="Proteomes" id="UP000779049"/>
    </source>
</evidence>
<name>A0ABS7L5G0_9FIRM</name>
<proteinExistence type="predicted"/>